<evidence type="ECO:0000256" key="5">
    <source>
        <dbReference type="ARBA" id="ARBA00022519"/>
    </source>
</evidence>
<dbReference type="NCBIfam" id="TIGR00915">
    <property type="entry name" value="2A0602"/>
    <property type="match status" value="1"/>
</dbReference>
<dbReference type="GO" id="GO:0005886">
    <property type="term" value="C:plasma membrane"/>
    <property type="evidence" value="ECO:0007669"/>
    <property type="project" value="UniProtKB-SubCell"/>
</dbReference>
<feature type="transmembrane region" description="Helical" evidence="10">
    <location>
        <begin position="871"/>
        <end position="890"/>
    </location>
</feature>
<evidence type="ECO:0000256" key="4">
    <source>
        <dbReference type="ARBA" id="ARBA00022475"/>
    </source>
</evidence>
<dbReference type="SUPFAM" id="SSF82866">
    <property type="entry name" value="Multidrug efflux transporter AcrB transmembrane domain"/>
    <property type="match status" value="2"/>
</dbReference>
<gene>
    <name evidence="11" type="primary">bepE_4</name>
    <name evidence="11" type="ORF">Pan44_51430</name>
</gene>
<feature type="transmembrane region" description="Helical" evidence="10">
    <location>
        <begin position="372"/>
        <end position="396"/>
    </location>
</feature>
<keyword evidence="6 10" id="KW-0812">Transmembrane</keyword>
<name>A0A517SLS1_9PLAN</name>
<dbReference type="RefSeq" id="WP_145034465.1">
    <property type="nucleotide sequence ID" value="NZ_CP036271.1"/>
</dbReference>
<feature type="transmembrane region" description="Helical" evidence="10">
    <location>
        <begin position="897"/>
        <end position="921"/>
    </location>
</feature>
<evidence type="ECO:0000313" key="12">
    <source>
        <dbReference type="Proteomes" id="UP000315700"/>
    </source>
</evidence>
<dbReference type="PANTHER" id="PTHR32063">
    <property type="match status" value="1"/>
</dbReference>
<feature type="transmembrane region" description="Helical" evidence="10">
    <location>
        <begin position="472"/>
        <end position="494"/>
    </location>
</feature>
<feature type="transmembrane region" description="Helical" evidence="10">
    <location>
        <begin position="540"/>
        <end position="557"/>
    </location>
</feature>
<proteinExistence type="inferred from homology"/>
<dbReference type="Gene3D" id="3.30.70.1320">
    <property type="entry name" value="Multidrug efflux transporter AcrB pore domain like"/>
    <property type="match status" value="1"/>
</dbReference>
<dbReference type="NCBIfam" id="NF000282">
    <property type="entry name" value="RND_permease_1"/>
    <property type="match status" value="1"/>
</dbReference>
<dbReference type="Proteomes" id="UP000315700">
    <property type="component" value="Chromosome"/>
</dbReference>
<dbReference type="InterPro" id="IPR004764">
    <property type="entry name" value="MdtF-like"/>
</dbReference>
<dbReference type="Gene3D" id="3.30.2090.10">
    <property type="entry name" value="Multidrug efflux transporter AcrB TolC docking domain, DN and DC subdomains"/>
    <property type="match status" value="2"/>
</dbReference>
<evidence type="ECO:0000256" key="3">
    <source>
        <dbReference type="ARBA" id="ARBA00022448"/>
    </source>
</evidence>
<evidence type="ECO:0000256" key="2">
    <source>
        <dbReference type="ARBA" id="ARBA00010942"/>
    </source>
</evidence>
<feature type="transmembrane region" description="Helical" evidence="10">
    <location>
        <begin position="927"/>
        <end position="951"/>
    </location>
</feature>
<feature type="region of interest" description="Disordered" evidence="9">
    <location>
        <begin position="1041"/>
        <end position="1076"/>
    </location>
</feature>
<evidence type="ECO:0000256" key="10">
    <source>
        <dbReference type="SAM" id="Phobius"/>
    </source>
</evidence>
<feature type="transmembrane region" description="Helical" evidence="10">
    <location>
        <begin position="346"/>
        <end position="365"/>
    </location>
</feature>
<dbReference type="Gene3D" id="3.30.70.1440">
    <property type="entry name" value="Multidrug efflux transporter AcrB pore domain"/>
    <property type="match status" value="1"/>
</dbReference>
<dbReference type="PRINTS" id="PR00702">
    <property type="entry name" value="ACRIFLAVINRP"/>
</dbReference>
<feature type="transmembrane region" description="Helical" evidence="10">
    <location>
        <begin position="12"/>
        <end position="33"/>
    </location>
</feature>
<dbReference type="GO" id="GO:0009636">
    <property type="term" value="P:response to toxic substance"/>
    <property type="evidence" value="ECO:0007669"/>
    <property type="project" value="UniProtKB-ARBA"/>
</dbReference>
<dbReference type="Pfam" id="PF00873">
    <property type="entry name" value="ACR_tran"/>
    <property type="match status" value="1"/>
</dbReference>
<dbReference type="KEGG" id="ccos:Pan44_51430"/>
<feature type="transmembrane region" description="Helical" evidence="10">
    <location>
        <begin position="1004"/>
        <end position="1030"/>
    </location>
</feature>
<dbReference type="GO" id="GO:0015562">
    <property type="term" value="F:efflux transmembrane transporter activity"/>
    <property type="evidence" value="ECO:0007669"/>
    <property type="project" value="InterPro"/>
</dbReference>
<keyword evidence="3" id="KW-0813">Transport</keyword>
<comment type="subcellular location">
    <subcellularLocation>
        <location evidence="1">Cell inner membrane</location>
        <topology evidence="1">Multi-pass membrane protein</topology>
    </subcellularLocation>
</comment>
<protein>
    <submittedName>
        <fullName evidence="11">Efflux pump membrane transporter BepE</fullName>
    </submittedName>
</protein>
<feature type="transmembrane region" description="Helical" evidence="10">
    <location>
        <begin position="972"/>
        <end position="992"/>
    </location>
</feature>
<keyword evidence="12" id="KW-1185">Reference proteome</keyword>
<dbReference type="Gene3D" id="1.20.1640.10">
    <property type="entry name" value="Multidrug efflux transporter AcrB transmembrane domain"/>
    <property type="match status" value="2"/>
</dbReference>
<evidence type="ECO:0000313" key="11">
    <source>
        <dbReference type="EMBL" id="QDT57077.1"/>
    </source>
</evidence>
<dbReference type="EMBL" id="CP036271">
    <property type="protein sequence ID" value="QDT57077.1"/>
    <property type="molecule type" value="Genomic_DNA"/>
</dbReference>
<evidence type="ECO:0000256" key="9">
    <source>
        <dbReference type="SAM" id="MobiDB-lite"/>
    </source>
</evidence>
<dbReference type="FunFam" id="3.30.70.1430:FF:000001">
    <property type="entry name" value="Efflux pump membrane transporter"/>
    <property type="match status" value="1"/>
</dbReference>
<reference evidence="11 12" key="1">
    <citation type="submission" date="2019-02" db="EMBL/GenBank/DDBJ databases">
        <title>Deep-cultivation of Planctomycetes and their phenomic and genomic characterization uncovers novel biology.</title>
        <authorList>
            <person name="Wiegand S."/>
            <person name="Jogler M."/>
            <person name="Boedeker C."/>
            <person name="Pinto D."/>
            <person name="Vollmers J."/>
            <person name="Rivas-Marin E."/>
            <person name="Kohn T."/>
            <person name="Peeters S.H."/>
            <person name="Heuer A."/>
            <person name="Rast P."/>
            <person name="Oberbeckmann S."/>
            <person name="Bunk B."/>
            <person name="Jeske O."/>
            <person name="Meyerdierks A."/>
            <person name="Storesund J.E."/>
            <person name="Kallscheuer N."/>
            <person name="Luecker S."/>
            <person name="Lage O.M."/>
            <person name="Pohl T."/>
            <person name="Merkel B.J."/>
            <person name="Hornburger P."/>
            <person name="Mueller R.-W."/>
            <person name="Bruemmer F."/>
            <person name="Labrenz M."/>
            <person name="Spormann A.M."/>
            <person name="Op den Camp H."/>
            <person name="Overmann J."/>
            <person name="Amann R."/>
            <person name="Jetten M.S.M."/>
            <person name="Mascher T."/>
            <person name="Medema M.H."/>
            <person name="Devos D.P."/>
            <person name="Kaster A.-K."/>
            <person name="Ovreas L."/>
            <person name="Rohde M."/>
            <person name="Galperin M.Y."/>
            <person name="Jogler C."/>
        </authorList>
    </citation>
    <scope>NUCLEOTIDE SEQUENCE [LARGE SCALE GENOMIC DNA]</scope>
    <source>
        <strain evidence="11 12">Pan44</strain>
    </source>
</reference>
<dbReference type="PANTHER" id="PTHR32063:SF13">
    <property type="entry name" value="MULTIDRUG EFFLUX PUMP SUBUNIT ACRB-RELATED"/>
    <property type="match status" value="1"/>
</dbReference>
<dbReference type="SUPFAM" id="SSF82714">
    <property type="entry name" value="Multidrug efflux transporter AcrB TolC docking domain, DN and DC subdomains"/>
    <property type="match status" value="2"/>
</dbReference>
<dbReference type="OrthoDB" id="220575at2"/>
<evidence type="ECO:0000256" key="6">
    <source>
        <dbReference type="ARBA" id="ARBA00022692"/>
    </source>
</evidence>
<dbReference type="FunCoup" id="A0A517SLS1">
    <property type="interactions" value="489"/>
</dbReference>
<evidence type="ECO:0000256" key="8">
    <source>
        <dbReference type="ARBA" id="ARBA00023136"/>
    </source>
</evidence>
<dbReference type="GO" id="GO:0042910">
    <property type="term" value="F:xenobiotic transmembrane transporter activity"/>
    <property type="evidence" value="ECO:0007669"/>
    <property type="project" value="TreeGrafter"/>
</dbReference>
<feature type="transmembrane region" description="Helical" evidence="10">
    <location>
        <begin position="444"/>
        <end position="466"/>
    </location>
</feature>
<dbReference type="FunFam" id="1.20.1640.10:FF:000001">
    <property type="entry name" value="Efflux pump membrane transporter"/>
    <property type="match status" value="1"/>
</dbReference>
<feature type="transmembrane region" description="Helical" evidence="10">
    <location>
        <begin position="402"/>
        <end position="423"/>
    </location>
</feature>
<accession>A0A517SLS1</accession>
<comment type="similarity">
    <text evidence="2">Belongs to the resistance-nodulation-cell division (RND) (TC 2.A.6) family.</text>
</comment>
<dbReference type="AlphaFoldDB" id="A0A517SLS1"/>
<evidence type="ECO:0000256" key="7">
    <source>
        <dbReference type="ARBA" id="ARBA00022989"/>
    </source>
</evidence>
<keyword evidence="7 10" id="KW-1133">Transmembrane helix</keyword>
<keyword evidence="8 10" id="KW-0472">Membrane</keyword>
<dbReference type="Gene3D" id="3.30.70.1430">
    <property type="entry name" value="Multidrug efflux transporter AcrB pore domain"/>
    <property type="match status" value="2"/>
</dbReference>
<dbReference type="InterPro" id="IPR027463">
    <property type="entry name" value="AcrB_DN_DC_subdom"/>
</dbReference>
<keyword evidence="4" id="KW-1003">Cell membrane</keyword>
<organism evidence="11 12">
    <name type="scientific">Caulifigura coniformis</name>
    <dbReference type="NCBI Taxonomy" id="2527983"/>
    <lineage>
        <taxon>Bacteria</taxon>
        <taxon>Pseudomonadati</taxon>
        <taxon>Planctomycetota</taxon>
        <taxon>Planctomycetia</taxon>
        <taxon>Planctomycetales</taxon>
        <taxon>Planctomycetaceae</taxon>
        <taxon>Caulifigura</taxon>
    </lineage>
</organism>
<sequence length="1076" mass="116881">MLYRFFIDRPIFANVIAIVTMIVGGICLFSLPVEQYPKLTPPTVQVTANYPGANAAVLADTVAGPLEQAVNGVENMIYMSSMCSDNGAYTLTITFEVGADLDQSQVLVQNRIATALPRLPQEVQRLGVTAQKQTTNMVIVIGLTSKKKEHDGLFLSNLAEIQVKDILSRVPGVGNTQIFGSSSYGMRIWLDPEKLKAREMTTNDVVAAISAQNVQVAAGQIGQRPAKSDQSNQFTVSTQGRFSNPEQFGNIIVKSVSDPSGAARLTRVKDVARIELGAQTYASWMEITGKPAAGVAVFQLPGANSISVAQAVEKQMEEVKHTLPEGVVYNIAFNPTEFVEESIHEVYKTLFEAGVLVLIVILVFLQDWRAVLIPATTVPVTIIGAFGAMSAMGYSINMLTLFGLVLAIGIVVDDAIVIVENAVHHIDHSKQSPRSATIKAMGEVIGPVIGITLVLMAVFVPTIFMAGITGKLYQQFALTIAATAVISAINAVTLKPAQCAVYLRPTPTKKNFFYRGFNRVYAWVENIYVWMVRGFVRHSALTMVLFVIIAGGTGYWFTRLPTSFVPPEDQGYAILAARLDDAASLERTEEVIAKLNDILSKTPGVSAWFTIGGMSLLDNATVPNAVTMFLTFEPRQERLKDPAKSMEAILGNLYGQLAQLPEAIAFAFPPPAIEGLGQTGGFEFRLQDRANQGLEQLQQVADSLVSDGNAQSSLNSLQTSFRASIPQLYVDIDREKATSLGIPLQTIFSTLQASLGSAYVNDFNKFGRTWQVQVQADQRFRRRPEDIKRLEVRTDAGEMVPIGTFATVKVSTGPQMIPRYNLYPSVTINGNASPGVSSGQAMALMEQMASEKLPPGMGYEWSSMSYQEKKVSGQAFYVFGMAVLMVYLVLAAQYENWFLPAAVILVVPLALLGTVAAVAIRGMDNNIYTQIGIVLIIALASKNAILIVEFARDLHEQGRSIRDAAIEAARMRFRPILMTSFAFILGIFPLVIANGAGAASRRSLGTAVFGGMIAATFLAIFFVPVFYTVMQILSERVRGKARPTGDKASPAEGQQSSNGDHEYRPDKSLPLQEALH</sequence>
<evidence type="ECO:0000256" key="1">
    <source>
        <dbReference type="ARBA" id="ARBA00004429"/>
    </source>
</evidence>
<dbReference type="SUPFAM" id="SSF82693">
    <property type="entry name" value="Multidrug efflux transporter AcrB pore domain, PN1, PN2, PC1 and PC2 subdomains"/>
    <property type="match status" value="4"/>
</dbReference>
<dbReference type="InParanoid" id="A0A517SLS1"/>
<dbReference type="InterPro" id="IPR001036">
    <property type="entry name" value="Acrflvin-R"/>
</dbReference>
<keyword evidence="5" id="KW-0997">Cell inner membrane</keyword>